<keyword evidence="2" id="KW-0812">Transmembrane</keyword>
<evidence type="ECO:0000256" key="2">
    <source>
        <dbReference type="SAM" id="Phobius"/>
    </source>
</evidence>
<dbReference type="eggNOG" id="COG1196">
    <property type="taxonomic scope" value="Bacteria"/>
</dbReference>
<organism evidence="3 4">
    <name type="scientific">Crocosphaera chwakensis CCY0110</name>
    <dbReference type="NCBI Taxonomy" id="391612"/>
    <lineage>
        <taxon>Bacteria</taxon>
        <taxon>Bacillati</taxon>
        <taxon>Cyanobacteriota</taxon>
        <taxon>Cyanophyceae</taxon>
        <taxon>Oscillatoriophycideae</taxon>
        <taxon>Chroococcales</taxon>
        <taxon>Aphanothecaceae</taxon>
        <taxon>Crocosphaera</taxon>
        <taxon>Crocosphaera chwakensis</taxon>
    </lineage>
</organism>
<reference evidence="3 4" key="1">
    <citation type="submission" date="2007-03" db="EMBL/GenBank/DDBJ databases">
        <authorList>
            <person name="Stal L."/>
            <person name="Ferriera S."/>
            <person name="Johnson J."/>
            <person name="Kravitz S."/>
            <person name="Beeson K."/>
            <person name="Sutton G."/>
            <person name="Rogers Y.-H."/>
            <person name="Friedman R."/>
            <person name="Frazier M."/>
            <person name="Venter J.C."/>
        </authorList>
    </citation>
    <scope>NUCLEOTIDE SEQUENCE [LARGE SCALE GENOMIC DNA]</scope>
    <source>
        <strain evidence="3 4">CCY0110</strain>
    </source>
</reference>
<name>A3INY8_9CHRO</name>
<accession>A3INY8</accession>
<protein>
    <submittedName>
        <fullName evidence="3">Uncharacterized protein</fullName>
    </submittedName>
</protein>
<keyword evidence="2" id="KW-1133">Transmembrane helix</keyword>
<dbReference type="EMBL" id="AAXW01000011">
    <property type="protein sequence ID" value="EAZ91790.1"/>
    <property type="molecule type" value="Genomic_DNA"/>
</dbReference>
<dbReference type="SUPFAM" id="SSF56925">
    <property type="entry name" value="OMPA-like"/>
    <property type="match status" value="1"/>
</dbReference>
<keyword evidence="1" id="KW-0175">Coiled coil</keyword>
<evidence type="ECO:0000313" key="4">
    <source>
        <dbReference type="Proteomes" id="UP000003781"/>
    </source>
</evidence>
<keyword evidence="4" id="KW-1185">Reference proteome</keyword>
<sequence length="612" mass="70516">MLDPFPRIIRILYVFQGFLISNFLFLLSNIAVSAAESNDIRDSKLNTSCPIFIPLTNTVKPTLNFNKAHEIENKTQPNSSCALDLLGVTDEVESINQNNESLLNAQKTSSEDLFTFENYEITNINDIHSSDRWHFKLQPYATIPVNTYGTVSARGKTVSYHLSLGELLDTLRVAASGRFEGWKGRWGFIIDGYFASLQGIGNLSIERSREPNPINTLNFLLNTNVNNRLENIINRLNQDRQIVTNIQEIRDKQPLRQLDQNLQNIETIFSEKEQNFQELDFKLQQFEEQLITGRQTLEILDIKLEDVRNLGLEFDQLPRFDPNTQPLSRIISLQIQDLPIIDDLQTLNNQIKELNQLSDLGQLQEKLIQTRDNLDQLNQQIKTLQETNNSQALQNLENQLEETKIFLDQQIGSISKIKEFQEFQANQQTQTLNIDNQTSLQFDQGIYDFAISYHFGELPFHQLPDKPSNRPYPLLWFQPIAGVRLNDISIDIEAITTTKISSTLVNFEATTKQNFKKDRTWLEPLLGGKLGLQISDPITFWLRGDASGFGLAGDTDISWNLLFGIDWWIHQQISLQLGYRFYEIDYKNTRDNNDFGFEENFNGLFLSASFHF</sequence>
<dbReference type="AlphaFoldDB" id="A3INY8"/>
<feature type="coiled-coil region" evidence="1">
    <location>
        <begin position="360"/>
        <end position="394"/>
    </location>
</feature>
<gene>
    <name evidence="3" type="ORF">CY0110_07514</name>
</gene>
<proteinExistence type="predicted"/>
<evidence type="ECO:0000313" key="3">
    <source>
        <dbReference type="EMBL" id="EAZ91790.1"/>
    </source>
</evidence>
<dbReference type="Gene3D" id="2.40.160.20">
    <property type="match status" value="1"/>
</dbReference>
<feature type="transmembrane region" description="Helical" evidence="2">
    <location>
        <begin position="12"/>
        <end position="32"/>
    </location>
</feature>
<feature type="coiled-coil region" evidence="1">
    <location>
        <begin position="226"/>
        <end position="289"/>
    </location>
</feature>
<dbReference type="Proteomes" id="UP000003781">
    <property type="component" value="Unassembled WGS sequence"/>
</dbReference>
<dbReference type="InterPro" id="IPR011250">
    <property type="entry name" value="OMP/PagP_B-barrel"/>
</dbReference>
<dbReference type="OrthoDB" id="439102at2"/>
<evidence type="ECO:0000256" key="1">
    <source>
        <dbReference type="SAM" id="Coils"/>
    </source>
</evidence>
<keyword evidence="2" id="KW-0472">Membrane</keyword>
<comment type="caution">
    <text evidence="3">The sequence shown here is derived from an EMBL/GenBank/DDBJ whole genome shotgun (WGS) entry which is preliminary data.</text>
</comment>
<dbReference type="RefSeq" id="WP_008275110.1">
    <property type="nucleotide sequence ID" value="NZ_AAXW01000011.1"/>
</dbReference>